<sequence>MHLPQAIRHHLATRSRSPEDGQRANRPSRQGCPFGCFDCLTGQRLHVWCPMALLICVSVVCIGMFEAMRLSTHVLSNDGRGHLHSLRQPDAFDMSGTDLLSESLAARISLLAQIHPITTARLFVTFKHRHLDENITGTVWCARTAAACGGDFAIYRALLDAALSSYFGHPCKVANGQWHISEAEPCPTGESIKLDPKDFAKCKTAPAKSSEPKPFSCLPSVSAAAMAVEEVHLSSLACAEPSEAEEVDRGRESTSCTQMSAANSAACRVDAMEPEQEELFLDDDAESTQSPSATLAQILNSARRSTEDMRSGYDSLSLPPTDTICHGHVGGSPELAEGPLAPAELMEVGVEELQPAEDLVDEAVLVTENDVIARPAFGLGPCSRSMPAEIGRQDFDSSYGFGSSTEREADDIVVEDALAVEEEEPHDVEDQFTALALATEHLQSIESELQSHRDLIAREAEARRRLEDALLAERRRAEVEAQGRRRLEQEIEAEKQRLEDNRRKKQEAADLAVRLEEQRRLEEELASARRRAEEEARLAEERCEEQRRQAEKRRQLQEMEQRARESAAEAKREREQREKAKAFLAAEGYRHVRAAHKWSPVASYPLHRAVQCNDPEMVRLPWATVQALSAAPMDGGRCNEVKHLWVPDLVVLLVRSGGDLRAARQFLDQFALDLKSQRAKQPPGGPVPCTTADVLSHIQEQMEHADKATCYYSSRDERGEDVWLSIPSPGLVDHAWFQSHLEYPVLMALGSLVLLTLLLGCLAVEGAELYFSGIV</sequence>
<reference evidence="3" key="1">
    <citation type="submission" date="2021-02" db="EMBL/GenBank/DDBJ databases">
        <authorList>
            <person name="Dougan E. K."/>
            <person name="Rhodes N."/>
            <person name="Thang M."/>
            <person name="Chan C."/>
        </authorList>
    </citation>
    <scope>NUCLEOTIDE SEQUENCE</scope>
</reference>
<proteinExistence type="predicted"/>
<dbReference type="OrthoDB" id="440220at2759"/>
<dbReference type="EMBL" id="CAJNDS010002669">
    <property type="protein sequence ID" value="CAE7561204.1"/>
    <property type="molecule type" value="Genomic_DNA"/>
</dbReference>
<dbReference type="AlphaFoldDB" id="A0A812U3J8"/>
<accession>A0A812U3J8</accession>
<keyword evidence="2" id="KW-0812">Transmembrane</keyword>
<evidence type="ECO:0000256" key="2">
    <source>
        <dbReference type="SAM" id="Phobius"/>
    </source>
</evidence>
<comment type="caution">
    <text evidence="3">The sequence shown here is derived from an EMBL/GenBank/DDBJ whole genome shotgun (WGS) entry which is preliminary data.</text>
</comment>
<organism evidence="3 4">
    <name type="scientific">Symbiodinium natans</name>
    <dbReference type="NCBI Taxonomy" id="878477"/>
    <lineage>
        <taxon>Eukaryota</taxon>
        <taxon>Sar</taxon>
        <taxon>Alveolata</taxon>
        <taxon>Dinophyceae</taxon>
        <taxon>Suessiales</taxon>
        <taxon>Symbiodiniaceae</taxon>
        <taxon>Symbiodinium</taxon>
    </lineage>
</organism>
<dbReference type="Proteomes" id="UP000604046">
    <property type="component" value="Unassembled WGS sequence"/>
</dbReference>
<protein>
    <submittedName>
        <fullName evidence="3">Uncharacterized protein</fullName>
    </submittedName>
</protein>
<feature type="transmembrane region" description="Helical" evidence="2">
    <location>
        <begin position="47"/>
        <end position="65"/>
    </location>
</feature>
<feature type="region of interest" description="Disordered" evidence="1">
    <location>
        <begin position="1"/>
        <end position="28"/>
    </location>
</feature>
<gene>
    <name evidence="3" type="ORF">SNAT2548_LOCUS31654</name>
</gene>
<keyword evidence="2" id="KW-1133">Transmembrane helix</keyword>
<evidence type="ECO:0000256" key="1">
    <source>
        <dbReference type="SAM" id="MobiDB-lite"/>
    </source>
</evidence>
<feature type="region of interest" description="Disordered" evidence="1">
    <location>
        <begin position="552"/>
        <end position="576"/>
    </location>
</feature>
<keyword evidence="4" id="KW-1185">Reference proteome</keyword>
<name>A0A812U3J8_9DINO</name>
<evidence type="ECO:0000313" key="3">
    <source>
        <dbReference type="EMBL" id="CAE7561204.1"/>
    </source>
</evidence>
<evidence type="ECO:0000313" key="4">
    <source>
        <dbReference type="Proteomes" id="UP000604046"/>
    </source>
</evidence>
<keyword evidence="2" id="KW-0472">Membrane</keyword>